<feature type="compositionally biased region" description="Low complexity" evidence="1">
    <location>
        <begin position="651"/>
        <end position="664"/>
    </location>
</feature>
<comment type="caution">
    <text evidence="3">The sequence shown here is derived from an EMBL/GenBank/DDBJ whole genome shotgun (WGS) entry which is preliminary data.</text>
</comment>
<feature type="region of interest" description="Disordered" evidence="1">
    <location>
        <begin position="318"/>
        <end position="503"/>
    </location>
</feature>
<dbReference type="Gene3D" id="2.60.200.20">
    <property type="match status" value="1"/>
</dbReference>
<dbReference type="AlphaFoldDB" id="A0A369J916"/>
<feature type="region of interest" description="Disordered" evidence="1">
    <location>
        <begin position="192"/>
        <end position="222"/>
    </location>
</feature>
<evidence type="ECO:0000259" key="2">
    <source>
        <dbReference type="PROSITE" id="PS50006"/>
    </source>
</evidence>
<feature type="compositionally biased region" description="Basic residues" evidence="1">
    <location>
        <begin position="879"/>
        <end position="888"/>
    </location>
</feature>
<dbReference type="InParanoid" id="A0A369J916"/>
<feature type="compositionally biased region" description="Acidic residues" evidence="1">
    <location>
        <begin position="818"/>
        <end position="827"/>
    </location>
</feature>
<feature type="compositionally biased region" description="Low complexity" evidence="1">
    <location>
        <begin position="543"/>
        <end position="553"/>
    </location>
</feature>
<feature type="region of interest" description="Disordered" evidence="1">
    <location>
        <begin position="630"/>
        <end position="697"/>
    </location>
</feature>
<evidence type="ECO:0000256" key="1">
    <source>
        <dbReference type="SAM" id="MobiDB-lite"/>
    </source>
</evidence>
<feature type="region of interest" description="Disordered" evidence="1">
    <location>
        <begin position="807"/>
        <end position="1225"/>
    </location>
</feature>
<feature type="compositionally biased region" description="Polar residues" evidence="1">
    <location>
        <begin position="487"/>
        <end position="502"/>
    </location>
</feature>
<feature type="compositionally biased region" description="Acidic residues" evidence="1">
    <location>
        <begin position="411"/>
        <end position="450"/>
    </location>
</feature>
<feature type="region of interest" description="Disordered" evidence="1">
    <location>
        <begin position="541"/>
        <end position="588"/>
    </location>
</feature>
<feature type="compositionally biased region" description="Acidic residues" evidence="1">
    <location>
        <begin position="842"/>
        <end position="852"/>
    </location>
</feature>
<name>A0A369J916_HYPMA</name>
<feature type="region of interest" description="Disordered" evidence="1">
    <location>
        <begin position="269"/>
        <end position="298"/>
    </location>
</feature>
<reference evidence="3" key="1">
    <citation type="submission" date="2018-04" db="EMBL/GenBank/DDBJ databases">
        <title>Whole genome sequencing of Hypsizygus marmoreus.</title>
        <authorList>
            <person name="Choi I.-G."/>
            <person name="Min B."/>
            <person name="Kim J.-G."/>
            <person name="Kim S."/>
            <person name="Oh Y.-L."/>
            <person name="Kong W.-S."/>
            <person name="Park H."/>
            <person name="Jeong J."/>
            <person name="Song E.-S."/>
        </authorList>
    </citation>
    <scope>NUCLEOTIDE SEQUENCE [LARGE SCALE GENOMIC DNA]</scope>
    <source>
        <strain evidence="3">51987-8</strain>
    </source>
</reference>
<feature type="domain" description="FHA" evidence="2">
    <location>
        <begin position="57"/>
        <end position="105"/>
    </location>
</feature>
<sequence length="1225" mass="134053">MLKFQTCSATTVTSSSSMSTMDTSGFSQIGRYGTISLMKRGESNVAITAFGIDAEQLTFGRDPACGVRLYYEDVSLVHCKIVFEERKAFLVVLGPSGLIVDGCKVYPNGSPAQNAPPTTIPLTNNSEFEIHGKRFRFTYPPKEMRATLLATPARPNRRALRLSMIQSAQVFSPRPSHDPRENLRVLKSPLKNTFRTPHKSGLSTPIRKNLFATPSPVKSTMTSRIQEGQVEEEEEEEEEEIVLVDGNHPRVVEEDKDLVILEDVEVSPPTSVVPSQSSNAYQEYVPPQTPARSRSLSRNTLHRAVLIRSAQRALLTAERAEREREEEEEEMEVLETVASEVGNESDEDAPMDVDEPAEELEVPLVDDNNDNDEEEGSEDEEDDRPAQKLSWRKSLERLWPFRSSSSGPHDENEDDMEDDEEANIDQYEDQDIGEPTAETDSEEEEQDENQDIPAPLPSRPIQVPQAQTPVRRPLGSFMTPQVHARSKVSSSSTPFSRPQATAVQADVGGAGRYSLGGGEARRVIRTEPVWKVRDIVVPLAQGTTTSTSSDDSSPAGSALVGPTAPETPKHGPGPMASPMRPTPKRVVDEEERKVRVWLWLVVTYKLMFLQAIQERRRSALREVDSFFPGGIPGMGAPSPSRPLGWSPAKTSSSSSSSIASSSAATPFRPSSPSKPAFVMKIKQEDGARNEEDEDERLDTRSLLERMKETVEGMKRRKSLATPVGTPARSDAFTTPARQIERPVSPSKAAAALRAMEDVMEETEDRDEDKENQLAEETGERETPVFSLLRPGVIEEARLAAREGLLAAEEASKQPQDEVAMEGDEQAVEDAHDTVVVPVLAEEQLELEDDPVDDVPLKKTSRGRQRKVTSPEVDEEMKPKSKIPARRTRTAQQTTPTSESIAHGEELPPTTTKTAARRGRKPAAAEPGFEETTDLPPPAPTRRGRKAVSVEPNEHAAPVVTRRGRKPTVEADEDLPKEQKAAPVKKSRKPAVTTHVETEDSDEAPALTKRGARKAAATAPVPEDTSEESQPVVRRGRTPRGATTVPKTAARRKNDDQSSSGSGGVKRGTRTKPIEVEEEADPLDSIEADETPAAAKPKGRSKAVPVKEEVADEDSDTVAAPTRAATRAKPTGTRAPAAKSRALKKTPATAPAVVQLEVDKENTPGSEDVSTGDAEEPVKVRVSRTTRKAASGTVRTVKVKREEEEAPEPEANKGRVMRATRARTRT</sequence>
<feature type="region of interest" description="Disordered" evidence="1">
    <location>
        <begin position="709"/>
        <end position="789"/>
    </location>
</feature>
<feature type="compositionally biased region" description="Acidic residues" evidence="1">
    <location>
        <begin position="757"/>
        <end position="767"/>
    </location>
</feature>
<feature type="compositionally biased region" description="Low complexity" evidence="1">
    <location>
        <begin position="1005"/>
        <end position="1018"/>
    </location>
</feature>
<dbReference type="Proteomes" id="UP000076154">
    <property type="component" value="Unassembled WGS sequence"/>
</dbReference>
<evidence type="ECO:0000313" key="4">
    <source>
        <dbReference type="Proteomes" id="UP000076154"/>
    </source>
</evidence>
<feature type="compositionally biased region" description="Low complexity" evidence="1">
    <location>
        <begin position="1118"/>
        <end position="1137"/>
    </location>
</feature>
<feature type="compositionally biased region" description="Acidic residues" evidence="1">
    <location>
        <begin position="367"/>
        <end position="383"/>
    </location>
</feature>
<dbReference type="InterPro" id="IPR000253">
    <property type="entry name" value="FHA_dom"/>
</dbReference>
<proteinExistence type="predicted"/>
<dbReference type="Pfam" id="PF00498">
    <property type="entry name" value="FHA"/>
    <property type="match status" value="1"/>
</dbReference>
<feature type="compositionally biased region" description="Basic residues" evidence="1">
    <location>
        <begin position="1214"/>
        <end position="1225"/>
    </location>
</feature>
<feature type="compositionally biased region" description="Acidic residues" evidence="1">
    <location>
        <begin position="324"/>
        <end position="333"/>
    </location>
</feature>
<organism evidence="3 4">
    <name type="scientific">Hypsizygus marmoreus</name>
    <name type="common">White beech mushroom</name>
    <name type="synonym">Agaricus marmoreus</name>
    <dbReference type="NCBI Taxonomy" id="39966"/>
    <lineage>
        <taxon>Eukaryota</taxon>
        <taxon>Fungi</taxon>
        <taxon>Dikarya</taxon>
        <taxon>Basidiomycota</taxon>
        <taxon>Agaricomycotina</taxon>
        <taxon>Agaricomycetes</taxon>
        <taxon>Agaricomycetidae</taxon>
        <taxon>Agaricales</taxon>
        <taxon>Tricholomatineae</taxon>
        <taxon>Lyophyllaceae</taxon>
        <taxon>Hypsizygus</taxon>
    </lineage>
</organism>
<gene>
    <name evidence="3" type="ORF">Hypma_001905</name>
</gene>
<dbReference type="SUPFAM" id="SSF49879">
    <property type="entry name" value="SMAD/FHA domain"/>
    <property type="match status" value="1"/>
</dbReference>
<evidence type="ECO:0000313" key="3">
    <source>
        <dbReference type="EMBL" id="RDB17107.1"/>
    </source>
</evidence>
<accession>A0A369J916</accession>
<dbReference type="InterPro" id="IPR008984">
    <property type="entry name" value="SMAD_FHA_dom_sf"/>
</dbReference>
<dbReference type="OrthoDB" id="6288785at2759"/>
<keyword evidence="4" id="KW-1185">Reference proteome</keyword>
<dbReference type="PROSITE" id="PS50006">
    <property type="entry name" value="FHA_DOMAIN"/>
    <property type="match status" value="1"/>
</dbReference>
<dbReference type="STRING" id="39966.A0A369J916"/>
<feature type="compositionally biased region" description="Basic and acidic residues" evidence="1">
    <location>
        <begin position="768"/>
        <end position="782"/>
    </location>
</feature>
<dbReference type="EMBL" id="LUEZ02000113">
    <property type="protein sequence ID" value="RDB17107.1"/>
    <property type="molecule type" value="Genomic_DNA"/>
</dbReference>
<protein>
    <recommendedName>
        <fullName evidence="2">FHA domain-containing protein</fullName>
    </recommendedName>
</protein>
<feature type="compositionally biased region" description="Acidic residues" evidence="1">
    <location>
        <begin position="1075"/>
        <end position="1089"/>
    </location>
</feature>
<feature type="compositionally biased region" description="Acidic residues" evidence="1">
    <location>
        <begin position="343"/>
        <end position="361"/>
    </location>
</feature>
<feature type="compositionally biased region" description="Low complexity" evidence="1">
    <location>
        <begin position="269"/>
        <end position="278"/>
    </location>
</feature>